<evidence type="ECO:0000313" key="1">
    <source>
        <dbReference type="EMBL" id="XBP72595.1"/>
    </source>
</evidence>
<dbReference type="EMBL" id="CP157676">
    <property type="protein sequence ID" value="XBP72595.1"/>
    <property type="molecule type" value="Genomic_DNA"/>
</dbReference>
<protein>
    <submittedName>
        <fullName evidence="1">HAD hydrolase-like protein</fullName>
    </submittedName>
</protein>
<dbReference type="PANTHER" id="PTHR19288">
    <property type="entry name" value="4-NITROPHENYLPHOSPHATASE-RELATED"/>
    <property type="match status" value="1"/>
</dbReference>
<dbReference type="InterPro" id="IPR023214">
    <property type="entry name" value="HAD_sf"/>
</dbReference>
<gene>
    <name evidence="1" type="ORF">ABLV49_21155</name>
</gene>
<dbReference type="InterPro" id="IPR006357">
    <property type="entry name" value="HAD-SF_hydro_IIA"/>
</dbReference>
<dbReference type="Gene3D" id="3.40.50.1000">
    <property type="entry name" value="HAD superfamily/HAD-like"/>
    <property type="match status" value="2"/>
</dbReference>
<name>A0AAU7LY76_9BURK</name>
<dbReference type="Pfam" id="PF13344">
    <property type="entry name" value="Hydrolase_6"/>
    <property type="match status" value="1"/>
</dbReference>
<dbReference type="RefSeq" id="WP_349282278.1">
    <property type="nucleotide sequence ID" value="NZ_CBCSCU010000049.1"/>
</dbReference>
<dbReference type="SUPFAM" id="SSF56784">
    <property type="entry name" value="HAD-like"/>
    <property type="match status" value="1"/>
</dbReference>
<geneLocation type="plasmid" evidence="1">
    <name>p1</name>
</geneLocation>
<keyword evidence="1" id="KW-0614">Plasmid</keyword>
<organism evidence="1">
    <name type="scientific">Polaromonas hydrogenivorans</name>
    <dbReference type="NCBI Taxonomy" id="335476"/>
    <lineage>
        <taxon>Bacteria</taxon>
        <taxon>Pseudomonadati</taxon>
        <taxon>Pseudomonadota</taxon>
        <taxon>Betaproteobacteria</taxon>
        <taxon>Burkholderiales</taxon>
        <taxon>Comamonadaceae</taxon>
        <taxon>Polaromonas</taxon>
    </lineage>
</organism>
<sequence>MKKILDNSQAKAALANVRGYVFDIDGTLALADRRLSGYQALPGAGDLLALLRQRELPFVAFTNGSTKTPLQLSQELGRIGIEVDEQHTLTPVSVAVDHFRRRRFRRLLVLGGEGVWRPLIEAGFEVVRSPERADDVDAVLIGWHPEFVLADLDAACRAVWAGAGLFVVSTAPYVASRDGRTLGISGALAAAVRSITGKRAIVLGKPSAYALACASNRLGIPPDQMAIVGDDPSLENAMALRGGALSVGVHTGLSDAADFDRLPADSRPHLSLPGVAQLLELVS</sequence>
<reference evidence="1" key="1">
    <citation type="submission" date="2024-05" db="EMBL/GenBank/DDBJ databases">
        <authorList>
            <person name="Bunk B."/>
            <person name="Swiderski J."/>
            <person name="Sproer C."/>
            <person name="Thiel V."/>
        </authorList>
    </citation>
    <scope>NUCLEOTIDE SEQUENCE</scope>
    <source>
        <strain evidence="1">DSM 17735</strain>
        <plasmid evidence="1">p1</plasmid>
    </source>
</reference>
<dbReference type="GO" id="GO:0016791">
    <property type="term" value="F:phosphatase activity"/>
    <property type="evidence" value="ECO:0007669"/>
    <property type="project" value="TreeGrafter"/>
</dbReference>
<dbReference type="PANTHER" id="PTHR19288:SF46">
    <property type="entry name" value="HALOACID DEHALOGENASE-LIKE HYDROLASE DOMAIN-CONTAINING PROTEIN 2"/>
    <property type="match status" value="1"/>
</dbReference>
<dbReference type="InterPro" id="IPR036412">
    <property type="entry name" value="HAD-like_sf"/>
</dbReference>
<proteinExistence type="predicted"/>
<dbReference type="GO" id="GO:0005737">
    <property type="term" value="C:cytoplasm"/>
    <property type="evidence" value="ECO:0007669"/>
    <property type="project" value="TreeGrafter"/>
</dbReference>
<dbReference type="AlphaFoldDB" id="A0AAU7LY76"/>
<dbReference type="Pfam" id="PF13242">
    <property type="entry name" value="Hydrolase_like"/>
    <property type="match status" value="1"/>
</dbReference>
<accession>A0AAU7LY76</accession>
<keyword evidence="1" id="KW-0378">Hydrolase</keyword>